<reference evidence="3 4" key="1">
    <citation type="journal article" date="2012" name="Appl. Environ. Microbiol.">
        <title>Short-read sequencing for genomic analysis of the brown rot fungus Fibroporia radiculosa.</title>
        <authorList>
            <person name="Tang J.D."/>
            <person name="Perkins A.D."/>
            <person name="Sonstegard T.S."/>
            <person name="Schroeder S.G."/>
            <person name="Burgess S.C."/>
            <person name="Diehl S.V."/>
        </authorList>
    </citation>
    <scope>NUCLEOTIDE SEQUENCE [LARGE SCALE GENOMIC DNA]</scope>
    <source>
        <strain evidence="3 4">TFFH 294</strain>
    </source>
</reference>
<dbReference type="InParanoid" id="J4I356"/>
<dbReference type="OrthoDB" id="206452at2759"/>
<feature type="compositionally biased region" description="Basic and acidic residues" evidence="1">
    <location>
        <begin position="37"/>
        <end position="69"/>
    </location>
</feature>
<name>J4I356_9APHY</name>
<evidence type="ECO:0000259" key="2">
    <source>
        <dbReference type="Pfam" id="PF08719"/>
    </source>
</evidence>
<dbReference type="NCBIfam" id="TIGR02464">
    <property type="entry name" value="ribofla_fusion"/>
    <property type="match status" value="1"/>
</dbReference>
<dbReference type="Proteomes" id="UP000006352">
    <property type="component" value="Unassembled WGS sequence"/>
</dbReference>
<dbReference type="STRING" id="599839.J4I356"/>
<dbReference type="EMBL" id="HE797321">
    <property type="protein sequence ID" value="CCM06412.1"/>
    <property type="molecule type" value="Genomic_DNA"/>
</dbReference>
<keyword evidence="4" id="KW-1185">Reference proteome</keyword>
<accession>J4I356</accession>
<feature type="region of interest" description="Disordered" evidence="1">
    <location>
        <begin position="37"/>
        <end position="117"/>
    </location>
</feature>
<dbReference type="RefSeq" id="XP_012185695.1">
    <property type="nucleotide sequence ID" value="XM_012330305.1"/>
</dbReference>
<organism evidence="3 4">
    <name type="scientific">Fibroporia radiculosa</name>
    <dbReference type="NCBI Taxonomy" id="599839"/>
    <lineage>
        <taxon>Eukaryota</taxon>
        <taxon>Fungi</taxon>
        <taxon>Dikarya</taxon>
        <taxon>Basidiomycota</taxon>
        <taxon>Agaricomycotina</taxon>
        <taxon>Agaricomycetes</taxon>
        <taxon>Polyporales</taxon>
        <taxon>Fibroporiaceae</taxon>
        <taxon>Fibroporia</taxon>
    </lineage>
</organism>
<feature type="compositionally biased region" description="Pro residues" evidence="1">
    <location>
        <begin position="83"/>
        <end position="94"/>
    </location>
</feature>
<evidence type="ECO:0000313" key="4">
    <source>
        <dbReference type="Proteomes" id="UP000006352"/>
    </source>
</evidence>
<proteinExistence type="predicted"/>
<dbReference type="GeneID" id="24101312"/>
<dbReference type="SUPFAM" id="SSF143990">
    <property type="entry name" value="YbiA-like"/>
    <property type="match status" value="1"/>
</dbReference>
<gene>
    <name evidence="3" type="ORF">FIBRA_08673</name>
</gene>
<evidence type="ECO:0000256" key="1">
    <source>
        <dbReference type="SAM" id="MobiDB-lite"/>
    </source>
</evidence>
<dbReference type="Pfam" id="PF08719">
    <property type="entry name" value="NADAR"/>
    <property type="match status" value="1"/>
</dbReference>
<protein>
    <recommendedName>
        <fullName evidence="2">NADAR domain-containing protein</fullName>
    </recommendedName>
</protein>
<dbReference type="AlphaFoldDB" id="J4I356"/>
<dbReference type="CDD" id="cd15457">
    <property type="entry name" value="NADAR"/>
    <property type="match status" value="1"/>
</dbReference>
<dbReference type="InterPro" id="IPR012816">
    <property type="entry name" value="NADAR"/>
</dbReference>
<dbReference type="InterPro" id="IPR037238">
    <property type="entry name" value="YbiA-like_sf"/>
</dbReference>
<dbReference type="HOGENOM" id="CLU_1030722_0_0_1"/>
<feature type="domain" description="NADAR" evidence="2">
    <location>
        <begin position="128"/>
        <end position="269"/>
    </location>
</feature>
<evidence type="ECO:0000313" key="3">
    <source>
        <dbReference type="EMBL" id="CCM06412.1"/>
    </source>
</evidence>
<sequence>MPTECYIGAPSTIWASVHWFIPLPPIEWPISDRLGRAQEQPREPRAGHRWHDSHQERSMHRSSRSETARHGSRANSRHRSPLAEPPSRPHPQKPPYDAKLNRFSAEGNTGPPASVPVRQEHRQAPISFYHKHRPFYEFTNFSPHSVKYDGRMYPTGEHLFQSFKFQRDRPLIAEHIRTCSDRPSVALSEARRFQHEVRADWFEVNVKKMDEVLYHKFTQHEELKNLLLRTGDAPLVEDSDKDAFWGIGADKRGRNELGKALERLRSRLRV</sequence>
<dbReference type="Gene3D" id="1.10.357.40">
    <property type="entry name" value="YbiA-like"/>
    <property type="match status" value="1"/>
</dbReference>
<feature type="compositionally biased region" description="Basic residues" evidence="1">
    <location>
        <begin position="70"/>
        <end position="80"/>
    </location>
</feature>